<dbReference type="EMBL" id="JABWRB020000002">
    <property type="protein sequence ID" value="MBV4496970.1"/>
    <property type="molecule type" value="Genomic_DNA"/>
</dbReference>
<gene>
    <name evidence="2" type="ORF">HU715_016575</name>
    <name evidence="1" type="ORF">HU715_24945</name>
</gene>
<evidence type="ECO:0000313" key="1">
    <source>
        <dbReference type="EMBL" id="MBC3392907.1"/>
    </source>
</evidence>
<keyword evidence="3" id="KW-1185">Reference proteome</keyword>
<name>A0A923FHM2_9PSED</name>
<dbReference type="AlphaFoldDB" id="A0A923FHM2"/>
<reference evidence="1" key="2">
    <citation type="submission" date="2020-07" db="EMBL/GenBank/DDBJ databases">
        <authorList>
            <person name="Lood C."/>
            <person name="Girard L."/>
        </authorList>
    </citation>
    <scope>NUCLEOTIDE SEQUENCE</scope>
    <source>
        <strain evidence="1">SWRI12</strain>
    </source>
</reference>
<dbReference type="EMBL" id="JABWRB010000045">
    <property type="protein sequence ID" value="MBC3392907.1"/>
    <property type="molecule type" value="Genomic_DNA"/>
</dbReference>
<comment type="caution">
    <text evidence="1">The sequence shown here is derived from an EMBL/GenBank/DDBJ whole genome shotgun (WGS) entry which is preliminary data.</text>
</comment>
<reference evidence="2" key="3">
    <citation type="submission" date="2021-06" db="EMBL/GenBank/DDBJ databases">
        <title>Updating the genus Pseudomonas: Description of 43 new species and partition of the Pseudomonas putida group.</title>
        <authorList>
            <person name="Girard L."/>
            <person name="Lood C."/>
            <person name="Vandamme P."/>
            <person name="Rokni-Zadeh H."/>
            <person name="Van Noort V."/>
            <person name="Hofte M."/>
            <person name="Lavigne R."/>
            <person name="De Mot R."/>
        </authorList>
    </citation>
    <scope>NUCLEOTIDE SEQUENCE</scope>
    <source>
        <strain evidence="2">SWRI12</strain>
    </source>
</reference>
<evidence type="ECO:0000313" key="3">
    <source>
        <dbReference type="Proteomes" id="UP000636518"/>
    </source>
</evidence>
<protein>
    <submittedName>
        <fullName evidence="1">Uncharacterized protein</fullName>
    </submittedName>
</protein>
<dbReference type="RefSeq" id="WP_186709807.1">
    <property type="nucleotide sequence ID" value="NZ_JABWRB020000002.1"/>
</dbReference>
<proteinExistence type="predicted"/>
<evidence type="ECO:0000313" key="2">
    <source>
        <dbReference type="EMBL" id="MBV4496970.1"/>
    </source>
</evidence>
<sequence length="52" mass="5639">MSEKILNMSGDFYSEFDAYQTPANNTASILSTTLECNTFGTCTNLECSTLGC</sequence>
<accession>A0A923FHM2</accession>
<dbReference type="Proteomes" id="UP000636518">
    <property type="component" value="Unassembled WGS sequence"/>
</dbReference>
<organism evidence="1">
    <name type="scientific">Pseudomonas zanjanensis</name>
    <dbReference type="NCBI Taxonomy" id="2745496"/>
    <lineage>
        <taxon>Bacteria</taxon>
        <taxon>Pseudomonadati</taxon>
        <taxon>Pseudomonadota</taxon>
        <taxon>Gammaproteobacteria</taxon>
        <taxon>Pseudomonadales</taxon>
        <taxon>Pseudomonadaceae</taxon>
        <taxon>Pseudomonas</taxon>
    </lineage>
</organism>
<reference evidence="1 3" key="1">
    <citation type="journal article" date="2020" name="Microorganisms">
        <title>Reliable Identification of Environmental Pseudomonas Isolates Using the rpoD Gene.</title>
        <authorList>
            <consortium name="The Broad Institute Genome Sequencing Platform"/>
            <person name="Girard L."/>
            <person name="Lood C."/>
            <person name="Rokni-Zadeh H."/>
            <person name="van Noort V."/>
            <person name="Lavigne R."/>
            <person name="De Mot R."/>
        </authorList>
    </citation>
    <scope>NUCLEOTIDE SEQUENCE</scope>
    <source>
        <strain evidence="1 3">SWRI12</strain>
    </source>
</reference>